<dbReference type="GO" id="GO:0006307">
    <property type="term" value="P:DNA alkylation repair"/>
    <property type="evidence" value="ECO:0007669"/>
    <property type="project" value="UniProtKB-UniRule"/>
</dbReference>
<organism evidence="12 13">
    <name type="scientific">Tepidimicrobium xylanilyticum</name>
    <dbReference type="NCBI Taxonomy" id="1123352"/>
    <lineage>
        <taxon>Bacteria</taxon>
        <taxon>Bacillati</taxon>
        <taxon>Bacillota</taxon>
        <taxon>Tissierellia</taxon>
        <taxon>Tissierellales</taxon>
        <taxon>Tepidimicrobiaceae</taxon>
        <taxon>Tepidimicrobium</taxon>
    </lineage>
</organism>
<keyword evidence="3 9" id="KW-0963">Cytoplasm</keyword>
<comment type="similarity">
    <text evidence="2 9">Belongs to the MGMT family.</text>
</comment>
<evidence type="ECO:0000256" key="8">
    <source>
        <dbReference type="ARBA" id="ARBA00049348"/>
    </source>
</evidence>
<dbReference type="SUPFAM" id="SSF46767">
    <property type="entry name" value="Methylated DNA-protein cysteine methyltransferase, C-terminal domain"/>
    <property type="match status" value="1"/>
</dbReference>
<dbReference type="Gene3D" id="1.10.10.10">
    <property type="entry name" value="Winged helix-like DNA-binding domain superfamily/Winged helix DNA-binding domain"/>
    <property type="match status" value="1"/>
</dbReference>
<dbReference type="GO" id="GO:0032259">
    <property type="term" value="P:methylation"/>
    <property type="evidence" value="ECO:0007669"/>
    <property type="project" value="UniProtKB-KW"/>
</dbReference>
<keyword evidence="13" id="KW-1185">Reference proteome</keyword>
<dbReference type="InterPro" id="IPR036631">
    <property type="entry name" value="MGMT_N_sf"/>
</dbReference>
<keyword evidence="7 9" id="KW-0234">DNA repair</keyword>
<evidence type="ECO:0000256" key="1">
    <source>
        <dbReference type="ARBA" id="ARBA00001286"/>
    </source>
</evidence>
<dbReference type="HAMAP" id="MF_00772">
    <property type="entry name" value="OGT"/>
    <property type="match status" value="1"/>
</dbReference>
<accession>A0A1H2ZYA9</accession>
<dbReference type="NCBIfam" id="TIGR00589">
    <property type="entry name" value="ogt"/>
    <property type="match status" value="1"/>
</dbReference>
<dbReference type="InterPro" id="IPR036388">
    <property type="entry name" value="WH-like_DNA-bd_sf"/>
</dbReference>
<dbReference type="InterPro" id="IPR023546">
    <property type="entry name" value="MGMT"/>
</dbReference>
<feature type="domain" description="Methylguanine DNA methyltransferase ribonuclease-like" evidence="11">
    <location>
        <begin position="10"/>
        <end position="83"/>
    </location>
</feature>
<dbReference type="Pfam" id="PF01035">
    <property type="entry name" value="DNA_binding_1"/>
    <property type="match status" value="1"/>
</dbReference>
<evidence type="ECO:0000313" key="12">
    <source>
        <dbReference type="EMBL" id="SDX22375.1"/>
    </source>
</evidence>
<keyword evidence="4 9" id="KW-0489">Methyltransferase</keyword>
<feature type="domain" description="Methylated-DNA-[protein]-cysteine S-methyltransferase DNA binding" evidence="10">
    <location>
        <begin position="87"/>
        <end position="166"/>
    </location>
</feature>
<reference evidence="12 13" key="1">
    <citation type="submission" date="2016-10" db="EMBL/GenBank/DDBJ databases">
        <authorList>
            <person name="de Groot N.N."/>
        </authorList>
    </citation>
    <scope>NUCLEOTIDE SEQUENCE [LARGE SCALE GENOMIC DNA]</scope>
    <source>
        <strain evidence="12 13">DSM 23310</strain>
    </source>
</reference>
<dbReference type="EMBL" id="FNNG01000008">
    <property type="protein sequence ID" value="SDX22375.1"/>
    <property type="molecule type" value="Genomic_DNA"/>
</dbReference>
<dbReference type="FunFam" id="1.10.10.10:FF:000214">
    <property type="entry name" value="Methylated-DNA--protein-cysteine methyltransferase"/>
    <property type="match status" value="1"/>
</dbReference>
<dbReference type="Pfam" id="PF02870">
    <property type="entry name" value="Methyltransf_1N"/>
    <property type="match status" value="1"/>
</dbReference>
<comment type="subcellular location">
    <subcellularLocation>
        <location evidence="9">Cytoplasm</location>
    </subcellularLocation>
</comment>
<evidence type="ECO:0000313" key="13">
    <source>
        <dbReference type="Proteomes" id="UP000198828"/>
    </source>
</evidence>
<dbReference type="CDD" id="cd06445">
    <property type="entry name" value="ATase"/>
    <property type="match status" value="1"/>
</dbReference>
<proteinExistence type="inferred from homology"/>
<gene>
    <name evidence="12" type="ORF">SAMN05660923_01925</name>
</gene>
<dbReference type="EC" id="2.1.1.63" evidence="9"/>
<comment type="function">
    <text evidence="9">Involved in the cellular defense against the biological effects of O6-methylguanine (O6-MeG) and O4-methylthymine (O4-MeT) in DNA. Repairs the methylated nucleobase in DNA by stoichiometrically transferring the methyl group to a cysteine residue in the enzyme. This is a suicide reaction: the enzyme is irreversibly inactivated.</text>
</comment>
<protein>
    <recommendedName>
        <fullName evidence="9">Methylated-DNA--protein-cysteine methyltransferase</fullName>
        <ecNumber evidence="9">2.1.1.63</ecNumber>
    </recommendedName>
    <alternativeName>
        <fullName evidence="9">6-O-methylguanine-DNA methyltransferase</fullName>
        <shortName evidence="9">MGMT</shortName>
    </alternativeName>
    <alternativeName>
        <fullName evidence="9">O-6-methylguanine-DNA-alkyltransferase</fullName>
    </alternativeName>
</protein>
<keyword evidence="5 9" id="KW-0808">Transferase</keyword>
<dbReference type="SUPFAM" id="SSF53155">
    <property type="entry name" value="Methylated DNA-protein cysteine methyltransferase domain"/>
    <property type="match status" value="1"/>
</dbReference>
<dbReference type="PANTHER" id="PTHR10815:SF5">
    <property type="entry name" value="METHYLATED-DNA--PROTEIN-CYSTEINE METHYLTRANSFERASE"/>
    <property type="match status" value="1"/>
</dbReference>
<dbReference type="PROSITE" id="PS00374">
    <property type="entry name" value="MGMT"/>
    <property type="match status" value="1"/>
</dbReference>
<dbReference type="InterPro" id="IPR001497">
    <property type="entry name" value="MethylDNA_cys_MeTrfase_AS"/>
</dbReference>
<dbReference type="GO" id="GO:0005737">
    <property type="term" value="C:cytoplasm"/>
    <property type="evidence" value="ECO:0007669"/>
    <property type="project" value="UniProtKB-SubCell"/>
</dbReference>
<evidence type="ECO:0000256" key="4">
    <source>
        <dbReference type="ARBA" id="ARBA00022603"/>
    </source>
</evidence>
<dbReference type="PANTHER" id="PTHR10815">
    <property type="entry name" value="METHYLATED-DNA--PROTEIN-CYSTEINE METHYLTRANSFERASE"/>
    <property type="match status" value="1"/>
</dbReference>
<dbReference type="OrthoDB" id="9802228at2"/>
<comment type="catalytic activity">
    <reaction evidence="1 9">
        <text>a 4-O-methyl-thymidine in DNA + L-cysteinyl-[protein] = a thymidine in DNA + S-methyl-L-cysteinyl-[protein]</text>
        <dbReference type="Rhea" id="RHEA:53428"/>
        <dbReference type="Rhea" id="RHEA-COMP:10131"/>
        <dbReference type="Rhea" id="RHEA-COMP:10132"/>
        <dbReference type="Rhea" id="RHEA-COMP:13555"/>
        <dbReference type="Rhea" id="RHEA-COMP:13556"/>
        <dbReference type="ChEBI" id="CHEBI:29950"/>
        <dbReference type="ChEBI" id="CHEBI:82612"/>
        <dbReference type="ChEBI" id="CHEBI:137386"/>
        <dbReference type="ChEBI" id="CHEBI:137387"/>
        <dbReference type="EC" id="2.1.1.63"/>
    </reaction>
</comment>
<evidence type="ECO:0000259" key="11">
    <source>
        <dbReference type="Pfam" id="PF02870"/>
    </source>
</evidence>
<evidence type="ECO:0000259" key="10">
    <source>
        <dbReference type="Pfam" id="PF01035"/>
    </source>
</evidence>
<evidence type="ECO:0000256" key="5">
    <source>
        <dbReference type="ARBA" id="ARBA00022679"/>
    </source>
</evidence>
<dbReference type="InterPro" id="IPR008332">
    <property type="entry name" value="MethylG_MeTrfase_N"/>
</dbReference>
<comment type="catalytic activity">
    <reaction evidence="8 9">
        <text>a 6-O-methyl-2'-deoxyguanosine in DNA + L-cysteinyl-[protein] = S-methyl-L-cysteinyl-[protein] + a 2'-deoxyguanosine in DNA</text>
        <dbReference type="Rhea" id="RHEA:24000"/>
        <dbReference type="Rhea" id="RHEA-COMP:10131"/>
        <dbReference type="Rhea" id="RHEA-COMP:10132"/>
        <dbReference type="Rhea" id="RHEA-COMP:11367"/>
        <dbReference type="Rhea" id="RHEA-COMP:11368"/>
        <dbReference type="ChEBI" id="CHEBI:29950"/>
        <dbReference type="ChEBI" id="CHEBI:82612"/>
        <dbReference type="ChEBI" id="CHEBI:85445"/>
        <dbReference type="ChEBI" id="CHEBI:85448"/>
        <dbReference type="EC" id="2.1.1.63"/>
    </reaction>
</comment>
<comment type="miscellaneous">
    <text evidence="9">This enzyme catalyzes only one turnover and therefore is not strictly catalytic. According to one definition, an enzyme is a biocatalyst that acts repeatedly and over many reaction cycles.</text>
</comment>
<dbReference type="Gene3D" id="3.30.160.70">
    <property type="entry name" value="Methylated DNA-protein cysteine methyltransferase domain"/>
    <property type="match status" value="1"/>
</dbReference>
<feature type="active site" description="Nucleophile; methyl group acceptor" evidence="9">
    <location>
        <position position="138"/>
    </location>
</feature>
<evidence type="ECO:0000256" key="2">
    <source>
        <dbReference type="ARBA" id="ARBA00008711"/>
    </source>
</evidence>
<dbReference type="AlphaFoldDB" id="A0A1H2ZYA9"/>
<dbReference type="InterPro" id="IPR014048">
    <property type="entry name" value="MethylDNA_cys_MeTrfase_DNA-bd"/>
</dbReference>
<keyword evidence="6 9" id="KW-0227">DNA damage</keyword>
<dbReference type="InterPro" id="IPR036217">
    <property type="entry name" value="MethylDNA_cys_MeTrfase_DNAb"/>
</dbReference>
<dbReference type="RefSeq" id="WP_093753144.1">
    <property type="nucleotide sequence ID" value="NZ_FNNG01000008.1"/>
</dbReference>
<evidence type="ECO:0000256" key="7">
    <source>
        <dbReference type="ARBA" id="ARBA00023204"/>
    </source>
</evidence>
<evidence type="ECO:0000256" key="6">
    <source>
        <dbReference type="ARBA" id="ARBA00022763"/>
    </source>
</evidence>
<evidence type="ECO:0000256" key="9">
    <source>
        <dbReference type="HAMAP-Rule" id="MF_00772"/>
    </source>
</evidence>
<name>A0A1H2ZYA9_9FIRM</name>
<sequence length="174" mass="19902">MNSYKKLIKYYDFDTELGRLVIFFSEKGIVNLSLAEDMESIIQHINNKYGQAIKVDRDEHHYHEEIIEYSKGRLKKFSLPLDLQGTEFQKRVWFELLNIPYGETISYRDLAIKIGNPKGYRAVGGALNKNPILIVVPCHRVMGSNGGLVGFGAGIAMKERLLKLERDNLNLISQ</sequence>
<dbReference type="Proteomes" id="UP000198828">
    <property type="component" value="Unassembled WGS sequence"/>
</dbReference>
<dbReference type="GO" id="GO:0003908">
    <property type="term" value="F:methylated-DNA-[protein]-cysteine S-methyltransferase activity"/>
    <property type="evidence" value="ECO:0007669"/>
    <property type="project" value="UniProtKB-UniRule"/>
</dbReference>
<evidence type="ECO:0000256" key="3">
    <source>
        <dbReference type="ARBA" id="ARBA00022490"/>
    </source>
</evidence>